<dbReference type="Pfam" id="PF00583">
    <property type="entry name" value="Acetyltransf_1"/>
    <property type="match status" value="1"/>
</dbReference>
<accession>A0A261W0Y4</accession>
<dbReference type="Gene3D" id="3.40.630.30">
    <property type="match status" value="1"/>
</dbReference>
<evidence type="ECO:0000313" key="4">
    <source>
        <dbReference type="EMBL" id="OZI79687.1"/>
    </source>
</evidence>
<reference evidence="5" key="1">
    <citation type="submission" date="2017-05" db="EMBL/GenBank/DDBJ databases">
        <title>Complete and WGS of Bordetella genogroups.</title>
        <authorList>
            <person name="Spilker T."/>
            <person name="Lipuma J."/>
        </authorList>
    </citation>
    <scope>NUCLEOTIDE SEQUENCE [LARGE SCALE GENOMIC DNA]</scope>
    <source>
        <strain evidence="5">AU8256</strain>
    </source>
</reference>
<evidence type="ECO:0000256" key="2">
    <source>
        <dbReference type="ARBA" id="ARBA00023315"/>
    </source>
</evidence>
<proteinExistence type="predicted"/>
<dbReference type="EMBL" id="NEVT01000003">
    <property type="protein sequence ID" value="OZI79687.1"/>
    <property type="molecule type" value="Genomic_DNA"/>
</dbReference>
<dbReference type="AlphaFoldDB" id="A0A261W0Y4"/>
<dbReference type="PANTHER" id="PTHR43877:SF2">
    <property type="entry name" value="AMINOALKYLPHOSPHONATE N-ACETYLTRANSFERASE-RELATED"/>
    <property type="match status" value="1"/>
</dbReference>
<dbReference type="SUPFAM" id="SSF55729">
    <property type="entry name" value="Acyl-CoA N-acyltransferases (Nat)"/>
    <property type="match status" value="1"/>
</dbReference>
<dbReference type="InterPro" id="IPR000182">
    <property type="entry name" value="GNAT_dom"/>
</dbReference>
<dbReference type="PROSITE" id="PS51186">
    <property type="entry name" value="GNAT"/>
    <property type="match status" value="1"/>
</dbReference>
<dbReference type="PANTHER" id="PTHR43877">
    <property type="entry name" value="AMINOALKYLPHOSPHONATE N-ACETYLTRANSFERASE-RELATED-RELATED"/>
    <property type="match status" value="1"/>
</dbReference>
<evidence type="ECO:0000256" key="1">
    <source>
        <dbReference type="ARBA" id="ARBA00022679"/>
    </source>
</evidence>
<dbReference type="GO" id="GO:0016747">
    <property type="term" value="F:acyltransferase activity, transferring groups other than amino-acyl groups"/>
    <property type="evidence" value="ECO:0007669"/>
    <property type="project" value="InterPro"/>
</dbReference>
<evidence type="ECO:0000313" key="5">
    <source>
        <dbReference type="Proteomes" id="UP000215633"/>
    </source>
</evidence>
<keyword evidence="2" id="KW-0012">Acyltransferase</keyword>
<dbReference type="InterPro" id="IPR050832">
    <property type="entry name" value="Bact_Acetyltransf"/>
</dbReference>
<dbReference type="Proteomes" id="UP000215633">
    <property type="component" value="Unassembled WGS sequence"/>
</dbReference>
<keyword evidence="1 4" id="KW-0808">Transferase</keyword>
<dbReference type="RefSeq" id="WP_094806193.1">
    <property type="nucleotide sequence ID" value="NZ_NEVT01000003.1"/>
</dbReference>
<evidence type="ECO:0000259" key="3">
    <source>
        <dbReference type="PROSITE" id="PS51186"/>
    </source>
</evidence>
<dbReference type="CDD" id="cd04301">
    <property type="entry name" value="NAT_SF"/>
    <property type="match status" value="1"/>
</dbReference>
<gene>
    <name evidence="4" type="ORF">CAL24_07130</name>
</gene>
<dbReference type="InterPro" id="IPR016181">
    <property type="entry name" value="Acyl_CoA_acyltransferase"/>
</dbReference>
<comment type="caution">
    <text evidence="4">The sequence shown here is derived from an EMBL/GenBank/DDBJ whole genome shotgun (WGS) entry which is preliminary data.</text>
</comment>
<name>A0A261W0Y4_9BORD</name>
<keyword evidence="5" id="KW-1185">Reference proteome</keyword>
<organism evidence="4 5">
    <name type="scientific">Bordetella genomosp. 2</name>
    <dbReference type="NCBI Taxonomy" id="1983456"/>
    <lineage>
        <taxon>Bacteria</taxon>
        <taxon>Pseudomonadati</taxon>
        <taxon>Pseudomonadota</taxon>
        <taxon>Betaproteobacteria</taxon>
        <taxon>Burkholderiales</taxon>
        <taxon>Alcaligenaceae</taxon>
        <taxon>Bordetella</taxon>
    </lineage>
</organism>
<protein>
    <submittedName>
        <fullName evidence="4">GNAT family N-acetyltransferase</fullName>
    </submittedName>
</protein>
<sequence length="153" mass="16987">MSAVPRLATMGELAAVRALVHAAYAHYVPRIGIEPGPMRDDYAPLIRDGRVYVVGAPRALQAVLVLIPQPDAMLLDNIAVAPAAQGQGYGRLLLQFAEQMARQAGFRSIRLYTHEKMVENLALYARIGYRETHRVHERGLARVYMLKDLAARP</sequence>
<feature type="domain" description="N-acetyltransferase" evidence="3">
    <location>
        <begin position="3"/>
        <end position="150"/>
    </location>
</feature>